<evidence type="ECO:0000313" key="2">
    <source>
        <dbReference type="Proteomes" id="UP000030680"/>
    </source>
</evidence>
<dbReference type="Gramene" id="EME28986">
    <property type="protein sequence ID" value="EME28986"/>
    <property type="gene ID" value="Gasu_35590"/>
</dbReference>
<dbReference type="GeneID" id="17087819"/>
<name>M2W048_GALSU</name>
<keyword evidence="2" id="KW-1185">Reference proteome</keyword>
<dbReference type="RefSeq" id="XP_005705506.1">
    <property type="nucleotide sequence ID" value="XM_005705449.1"/>
</dbReference>
<dbReference type="OrthoDB" id="10329578at2759"/>
<dbReference type="Proteomes" id="UP000030680">
    <property type="component" value="Unassembled WGS sequence"/>
</dbReference>
<dbReference type="KEGG" id="gsl:Gasu_35590"/>
<evidence type="ECO:0000313" key="1">
    <source>
        <dbReference type="EMBL" id="EME28986.1"/>
    </source>
</evidence>
<accession>M2W048</accession>
<organism evidence="1 2">
    <name type="scientific">Galdieria sulphuraria</name>
    <name type="common">Red alga</name>
    <dbReference type="NCBI Taxonomy" id="130081"/>
    <lineage>
        <taxon>Eukaryota</taxon>
        <taxon>Rhodophyta</taxon>
        <taxon>Bangiophyceae</taxon>
        <taxon>Galdieriales</taxon>
        <taxon>Galdieriaceae</taxon>
        <taxon>Galdieria</taxon>
    </lineage>
</organism>
<protein>
    <submittedName>
        <fullName evidence="1">Uncharacterized protein</fullName>
    </submittedName>
</protein>
<proteinExistence type="predicted"/>
<dbReference type="EMBL" id="KB454513">
    <property type="protein sequence ID" value="EME28986.1"/>
    <property type="molecule type" value="Genomic_DNA"/>
</dbReference>
<reference evidence="2" key="1">
    <citation type="journal article" date="2013" name="Science">
        <title>Gene transfer from bacteria and archaea facilitated evolution of an extremophilic eukaryote.</title>
        <authorList>
            <person name="Schonknecht G."/>
            <person name="Chen W.H."/>
            <person name="Ternes C.M."/>
            <person name="Barbier G.G."/>
            <person name="Shrestha R.P."/>
            <person name="Stanke M."/>
            <person name="Brautigam A."/>
            <person name="Baker B.J."/>
            <person name="Banfield J.F."/>
            <person name="Garavito R.M."/>
            <person name="Carr K."/>
            <person name="Wilkerson C."/>
            <person name="Rensing S.A."/>
            <person name="Gagneul D."/>
            <person name="Dickenson N.E."/>
            <person name="Oesterhelt C."/>
            <person name="Lercher M.J."/>
            <person name="Weber A.P."/>
        </authorList>
    </citation>
    <scope>NUCLEOTIDE SEQUENCE [LARGE SCALE GENOMIC DNA]</scope>
    <source>
        <strain evidence="2">074W</strain>
    </source>
</reference>
<gene>
    <name evidence="1" type="ORF">Gasu_35590</name>
</gene>
<sequence>MGYQMEETATEKSWFSTTYEELETILFSVCRSQDELAVQLASCMERLVELEKTEQSIVVGEGLEKLTDARQLVNKTKEKLDNIVSRLERLRLFTNAQLVSKRG</sequence>
<dbReference type="AlphaFoldDB" id="M2W048"/>